<dbReference type="InterPro" id="IPR005303">
    <property type="entry name" value="MOCOS_middle"/>
</dbReference>
<protein>
    <recommendedName>
        <fullName evidence="1">MOSC domain-containing protein</fullName>
    </recommendedName>
</protein>
<name>A0A1H3LKR0_9RHOB</name>
<dbReference type="GO" id="GO:0030170">
    <property type="term" value="F:pyridoxal phosphate binding"/>
    <property type="evidence" value="ECO:0007669"/>
    <property type="project" value="InterPro"/>
</dbReference>
<keyword evidence="3" id="KW-1185">Reference proteome</keyword>
<accession>A0A1H3LKR0</accession>
<evidence type="ECO:0000313" key="3">
    <source>
        <dbReference type="Proteomes" id="UP000199026"/>
    </source>
</evidence>
<sequence length="248" mass="27804">MTPKVTQLWRHPVKSHGREALERVTLTAGETLPWDRLWAVAHDSSTADGSEWVPCQNFSIGTKAPRLAAINAVVNETSGSIRLTHPELDTLEFDPDQEGEKLIAWAGGLIPKDRAQSARVVRGKTRGFTDTEFASISLMNAASHRAVEQKLGRKLEPERWRGNIWLDGFEPWDEFDWMGKTLKIGAARILIKERVVRCKHTMASPKTGERDTDTLALLRENWGHQDFGVYGEVIETGDIRLGDIAEVL</sequence>
<dbReference type="Pfam" id="PF03476">
    <property type="entry name" value="MOSC_N"/>
    <property type="match status" value="1"/>
</dbReference>
<gene>
    <name evidence="2" type="ORF">SAMN05444486_10310</name>
</gene>
<organism evidence="2 3">
    <name type="scientific">Lentibacter algarum</name>
    <dbReference type="NCBI Taxonomy" id="576131"/>
    <lineage>
        <taxon>Bacteria</taxon>
        <taxon>Pseudomonadati</taxon>
        <taxon>Pseudomonadota</taxon>
        <taxon>Alphaproteobacteria</taxon>
        <taxon>Rhodobacterales</taxon>
        <taxon>Roseobacteraceae</taxon>
        <taxon>Lentibacter</taxon>
    </lineage>
</organism>
<feature type="domain" description="MOSC" evidence="1">
    <location>
        <begin position="88"/>
        <end position="248"/>
    </location>
</feature>
<evidence type="ECO:0000259" key="1">
    <source>
        <dbReference type="PROSITE" id="PS51340"/>
    </source>
</evidence>
<dbReference type="GO" id="GO:0003824">
    <property type="term" value="F:catalytic activity"/>
    <property type="evidence" value="ECO:0007669"/>
    <property type="project" value="InterPro"/>
</dbReference>
<dbReference type="OrthoDB" id="581532at2"/>
<dbReference type="Proteomes" id="UP000199026">
    <property type="component" value="Unassembled WGS sequence"/>
</dbReference>
<dbReference type="GO" id="GO:0030151">
    <property type="term" value="F:molybdenum ion binding"/>
    <property type="evidence" value="ECO:0007669"/>
    <property type="project" value="InterPro"/>
</dbReference>
<dbReference type="GeneID" id="78124970"/>
<dbReference type="AlphaFoldDB" id="A0A1H3LKR0"/>
<dbReference type="Gene3D" id="2.40.33.20">
    <property type="entry name" value="PK beta-barrel domain-like"/>
    <property type="match status" value="1"/>
</dbReference>
<reference evidence="2 3" key="1">
    <citation type="submission" date="2016-10" db="EMBL/GenBank/DDBJ databases">
        <authorList>
            <person name="de Groot N.N."/>
        </authorList>
    </citation>
    <scope>NUCLEOTIDE SEQUENCE [LARGE SCALE GENOMIC DNA]</scope>
    <source>
        <strain evidence="2 3">DSM 24677</strain>
    </source>
</reference>
<proteinExistence type="predicted"/>
<dbReference type="PROSITE" id="PS51340">
    <property type="entry name" value="MOSC"/>
    <property type="match status" value="1"/>
</dbReference>
<dbReference type="EMBL" id="FNPR01000003">
    <property type="protein sequence ID" value="SDY65032.1"/>
    <property type="molecule type" value="Genomic_DNA"/>
</dbReference>
<dbReference type="Pfam" id="PF03473">
    <property type="entry name" value="MOSC"/>
    <property type="match status" value="1"/>
</dbReference>
<dbReference type="STRING" id="576131.SAMN05444486_10310"/>
<dbReference type="InterPro" id="IPR005302">
    <property type="entry name" value="MoCF_Sase_C"/>
</dbReference>
<evidence type="ECO:0000313" key="2">
    <source>
        <dbReference type="EMBL" id="SDY65032.1"/>
    </source>
</evidence>
<dbReference type="RefSeq" id="WP_089891724.1">
    <property type="nucleotide sequence ID" value="NZ_CALLJM010000053.1"/>
</dbReference>
<dbReference type="InterPro" id="IPR011037">
    <property type="entry name" value="Pyrv_Knase-like_insert_dom_sf"/>
</dbReference>
<dbReference type="SUPFAM" id="SSF50800">
    <property type="entry name" value="PK beta-barrel domain-like"/>
    <property type="match status" value="1"/>
</dbReference>